<name>S9UZI0_9TRYP</name>
<feature type="compositionally biased region" description="Low complexity" evidence="1">
    <location>
        <begin position="141"/>
        <end position="156"/>
    </location>
</feature>
<gene>
    <name evidence="2" type="ORF">STCU_11643</name>
</gene>
<accession>S9UZI0</accession>
<sequence>MELRMLAWEARTAQLDRRRTDAAAAAHPPPQPSDAPLAQPQEAAEGKRSAAAPEPELELEPAPSTQPKSSIRDPVTKFIFEWLREHKDRETLTKQRGDIVGGLHAAALAAAGDLDHGSVHTPVAGPQRHATYNTRGLTAATSSSSSTHVSSTHPSSYGPTGGHRFLRGGEQLAVLHRRTDAAARPVLDAQERLQFHQMFHSAPRPSDATSSTATTRYTGVGDLPSEGIRGEPLSTAYAPPFVRTGDSTTATSSTATARASRGATSTDSSASVRPPHGHATTDARSRTAPPAADTQVSAGDQLTAAVLALQAKEARARGAHAARQAFDGPHLVTTQSPPHPAAPAQAAAAVEAAAAPAEARQRFSKAGTLPFN</sequence>
<evidence type="ECO:0000313" key="3">
    <source>
        <dbReference type="Proteomes" id="UP000015354"/>
    </source>
</evidence>
<feature type="compositionally biased region" description="Polar residues" evidence="1">
    <location>
        <begin position="207"/>
        <end position="217"/>
    </location>
</feature>
<feature type="region of interest" description="Disordered" evidence="1">
    <location>
        <begin position="15"/>
        <end position="71"/>
    </location>
</feature>
<feature type="region of interest" description="Disordered" evidence="1">
    <location>
        <begin position="141"/>
        <end position="160"/>
    </location>
</feature>
<dbReference type="AlphaFoldDB" id="S9UZI0"/>
<proteinExistence type="predicted"/>
<comment type="caution">
    <text evidence="2">The sequence shown here is derived from an EMBL/GenBank/DDBJ whole genome shotgun (WGS) entry which is preliminary data.</text>
</comment>
<evidence type="ECO:0000256" key="1">
    <source>
        <dbReference type="SAM" id="MobiDB-lite"/>
    </source>
</evidence>
<feature type="compositionally biased region" description="Low complexity" evidence="1">
    <location>
        <begin position="244"/>
        <end position="271"/>
    </location>
</feature>
<dbReference type="Proteomes" id="UP000015354">
    <property type="component" value="Unassembled WGS sequence"/>
</dbReference>
<protein>
    <submittedName>
        <fullName evidence="2">Uncharacterized protein</fullName>
    </submittedName>
</protein>
<keyword evidence="3" id="KW-1185">Reference proteome</keyword>
<feature type="compositionally biased region" description="Low complexity" evidence="1">
    <location>
        <begin position="342"/>
        <end position="358"/>
    </location>
</feature>
<evidence type="ECO:0000313" key="2">
    <source>
        <dbReference type="EMBL" id="EPY15960.1"/>
    </source>
</evidence>
<dbReference type="EMBL" id="ATMH01011628">
    <property type="protein sequence ID" value="EPY15960.1"/>
    <property type="molecule type" value="Genomic_DNA"/>
</dbReference>
<reference evidence="2 3" key="1">
    <citation type="journal article" date="2013" name="PLoS ONE">
        <title>Predicting the Proteins of Angomonas deanei, Strigomonas culicis and Their Respective Endosymbionts Reveals New Aspects of the Trypanosomatidae Family.</title>
        <authorList>
            <person name="Motta M.C."/>
            <person name="Martins A.C."/>
            <person name="de Souza S.S."/>
            <person name="Catta-Preta C.M."/>
            <person name="Silva R."/>
            <person name="Klein C.C."/>
            <person name="de Almeida L.G."/>
            <person name="de Lima Cunha O."/>
            <person name="Ciapina L.P."/>
            <person name="Brocchi M."/>
            <person name="Colabardini A.C."/>
            <person name="de Araujo Lima B."/>
            <person name="Machado C.R."/>
            <person name="de Almeida Soares C.M."/>
            <person name="Probst C.M."/>
            <person name="de Menezes C.B."/>
            <person name="Thompson C.E."/>
            <person name="Bartholomeu D.C."/>
            <person name="Gradia D.F."/>
            <person name="Pavoni D.P."/>
            <person name="Grisard E.C."/>
            <person name="Fantinatti-Garboggini F."/>
            <person name="Marchini F.K."/>
            <person name="Rodrigues-Luiz G.F."/>
            <person name="Wagner G."/>
            <person name="Goldman G.H."/>
            <person name="Fietto J.L."/>
            <person name="Elias M.C."/>
            <person name="Goldman M.H."/>
            <person name="Sagot M.F."/>
            <person name="Pereira M."/>
            <person name="Stoco P.H."/>
            <person name="de Mendonca-Neto R.P."/>
            <person name="Teixeira S.M."/>
            <person name="Maciel T.E."/>
            <person name="de Oliveira Mendes T.A."/>
            <person name="Urmenyi T.P."/>
            <person name="de Souza W."/>
            <person name="Schenkman S."/>
            <person name="de Vasconcelos A.T."/>
        </authorList>
    </citation>
    <scope>NUCLEOTIDE SEQUENCE [LARGE SCALE GENOMIC DNA]</scope>
</reference>
<feature type="region of interest" description="Disordered" evidence="1">
    <location>
        <begin position="319"/>
        <end position="372"/>
    </location>
</feature>
<feature type="region of interest" description="Disordered" evidence="1">
    <location>
        <begin position="199"/>
        <end position="297"/>
    </location>
</feature>
<organism evidence="2 3">
    <name type="scientific">Strigomonas culicis</name>
    <dbReference type="NCBI Taxonomy" id="28005"/>
    <lineage>
        <taxon>Eukaryota</taxon>
        <taxon>Discoba</taxon>
        <taxon>Euglenozoa</taxon>
        <taxon>Kinetoplastea</taxon>
        <taxon>Metakinetoplastina</taxon>
        <taxon>Trypanosomatida</taxon>
        <taxon>Trypanosomatidae</taxon>
        <taxon>Strigomonadinae</taxon>
        <taxon>Strigomonas</taxon>
    </lineage>
</organism>